<dbReference type="AlphaFoldDB" id="A0A9D5KA36"/>
<keyword evidence="3" id="KW-0547">Nucleotide-binding</keyword>
<comment type="caution">
    <text evidence="6">The sequence shown here is derived from an EMBL/GenBank/DDBJ whole genome shotgun (WGS) entry which is preliminary data.</text>
</comment>
<keyword evidence="4 6" id="KW-0067">ATP-binding</keyword>
<dbReference type="Pfam" id="PF00005">
    <property type="entry name" value="ABC_tran"/>
    <property type="match status" value="1"/>
</dbReference>
<accession>A0A9D5KA36</accession>
<comment type="similarity">
    <text evidence="1">Belongs to the ABC transporter superfamily.</text>
</comment>
<dbReference type="SMART" id="SM00382">
    <property type="entry name" value="AAA"/>
    <property type="match status" value="1"/>
</dbReference>
<dbReference type="GO" id="GO:0005524">
    <property type="term" value="F:ATP binding"/>
    <property type="evidence" value="ECO:0007669"/>
    <property type="project" value="UniProtKB-KW"/>
</dbReference>
<dbReference type="PANTHER" id="PTHR42711">
    <property type="entry name" value="ABC TRANSPORTER ATP-BINDING PROTEIN"/>
    <property type="match status" value="1"/>
</dbReference>
<dbReference type="EMBL" id="WJKJ01000235">
    <property type="protein sequence ID" value="MBD3364944.1"/>
    <property type="molecule type" value="Genomic_DNA"/>
</dbReference>
<organism evidence="6 7">
    <name type="scientific">candidate division WOR-3 bacterium</name>
    <dbReference type="NCBI Taxonomy" id="2052148"/>
    <lineage>
        <taxon>Bacteria</taxon>
        <taxon>Bacteria division WOR-3</taxon>
    </lineage>
</organism>
<dbReference type="CDD" id="cd03230">
    <property type="entry name" value="ABC_DR_subfamily_A"/>
    <property type="match status" value="1"/>
</dbReference>
<dbReference type="PROSITE" id="PS50893">
    <property type="entry name" value="ABC_TRANSPORTER_2"/>
    <property type="match status" value="1"/>
</dbReference>
<protein>
    <submittedName>
        <fullName evidence="6">ATP-binding cassette domain-containing protein</fullName>
    </submittedName>
</protein>
<feature type="domain" description="ABC transporter" evidence="5">
    <location>
        <begin position="7"/>
        <end position="234"/>
    </location>
</feature>
<reference evidence="6" key="1">
    <citation type="submission" date="2019-11" db="EMBL/GenBank/DDBJ databases">
        <title>Microbial mats filling the niche in hypersaline microbial mats.</title>
        <authorList>
            <person name="Wong H.L."/>
            <person name="Macleod F.I."/>
            <person name="White R.A. III"/>
            <person name="Burns B.P."/>
        </authorList>
    </citation>
    <scope>NUCLEOTIDE SEQUENCE</scope>
    <source>
        <strain evidence="6">Bin_327</strain>
    </source>
</reference>
<dbReference type="InterPro" id="IPR027417">
    <property type="entry name" value="P-loop_NTPase"/>
</dbReference>
<dbReference type="InterPro" id="IPR003439">
    <property type="entry name" value="ABC_transporter-like_ATP-bd"/>
</dbReference>
<evidence type="ECO:0000256" key="1">
    <source>
        <dbReference type="ARBA" id="ARBA00005417"/>
    </source>
</evidence>
<dbReference type="SUPFAM" id="SSF52540">
    <property type="entry name" value="P-loop containing nucleoside triphosphate hydrolases"/>
    <property type="match status" value="1"/>
</dbReference>
<evidence type="ECO:0000313" key="7">
    <source>
        <dbReference type="Proteomes" id="UP000630660"/>
    </source>
</evidence>
<dbReference type="GO" id="GO:0016887">
    <property type="term" value="F:ATP hydrolysis activity"/>
    <property type="evidence" value="ECO:0007669"/>
    <property type="project" value="InterPro"/>
</dbReference>
<dbReference type="PANTHER" id="PTHR42711:SF5">
    <property type="entry name" value="ABC TRANSPORTER ATP-BINDING PROTEIN NATA"/>
    <property type="match status" value="1"/>
</dbReference>
<dbReference type="InterPro" id="IPR050763">
    <property type="entry name" value="ABC_transporter_ATP-binding"/>
</dbReference>
<dbReference type="Proteomes" id="UP000630660">
    <property type="component" value="Unassembled WGS sequence"/>
</dbReference>
<evidence type="ECO:0000256" key="4">
    <source>
        <dbReference type="ARBA" id="ARBA00022840"/>
    </source>
</evidence>
<name>A0A9D5KA36_UNCW3</name>
<evidence type="ECO:0000256" key="3">
    <source>
        <dbReference type="ARBA" id="ARBA00022741"/>
    </source>
</evidence>
<dbReference type="PROSITE" id="PS00211">
    <property type="entry name" value="ABC_TRANSPORTER_1"/>
    <property type="match status" value="1"/>
</dbReference>
<dbReference type="InterPro" id="IPR017871">
    <property type="entry name" value="ABC_transporter-like_CS"/>
</dbReference>
<keyword evidence="2" id="KW-0813">Transport</keyword>
<evidence type="ECO:0000256" key="2">
    <source>
        <dbReference type="ARBA" id="ARBA00022448"/>
    </source>
</evidence>
<evidence type="ECO:0000259" key="5">
    <source>
        <dbReference type="PROSITE" id="PS50893"/>
    </source>
</evidence>
<dbReference type="InterPro" id="IPR003593">
    <property type="entry name" value="AAA+_ATPase"/>
</dbReference>
<evidence type="ECO:0000313" key="6">
    <source>
        <dbReference type="EMBL" id="MBD3364944.1"/>
    </source>
</evidence>
<dbReference type="Gene3D" id="3.40.50.300">
    <property type="entry name" value="P-loop containing nucleotide triphosphate hydrolases"/>
    <property type="match status" value="1"/>
</dbReference>
<sequence>MNQKAVLKVEEVKKSFGKVQALAGISFEARRGELFGLLGPNGAGKTTTVRCICSIIKPDSGRVEVEGIDVAKKPLETLKRIGVVLEDGKLYDRLTGEENIKLFAQLHGVDNLKKRIDEVCKVLEFDEYRKRKFKDLSKGNKQKVLIGQALVIDPQLLILDEPTAGLDVPAQKVIRDLLKKIKRDRTILYSTHIMAYAEELCDRLAIIDHGQIIASGTVSQVCKKAGAADLERAFLKLVGRNV</sequence>
<proteinExistence type="inferred from homology"/>
<gene>
    <name evidence="6" type="ORF">GF359_06990</name>
</gene>